<organism evidence="1 2">
    <name type="scientific">Xanthomonas oryzae</name>
    <dbReference type="NCBI Taxonomy" id="347"/>
    <lineage>
        <taxon>Bacteria</taxon>
        <taxon>Pseudomonadati</taxon>
        <taxon>Pseudomonadota</taxon>
        <taxon>Gammaproteobacteria</taxon>
        <taxon>Lysobacterales</taxon>
        <taxon>Lysobacteraceae</taxon>
        <taxon>Xanthomonas</taxon>
    </lineage>
</organism>
<sequence length="65" mass="7382">MIYVRSRTTAISGWNTTRRARDEPVSPSRTELDAARPAVARDNFAFDTAERMQGNVGYLTFRIFA</sequence>
<proteinExistence type="predicted"/>
<evidence type="ECO:0000313" key="1">
    <source>
        <dbReference type="EMBL" id="KOR42475.1"/>
    </source>
</evidence>
<comment type="caution">
    <text evidence="1">The sequence shown here is derived from an EMBL/GenBank/DDBJ whole genome shotgun (WGS) entry which is preliminary data.</text>
</comment>
<evidence type="ECO:0000313" key="2">
    <source>
        <dbReference type="Proteomes" id="UP000036790"/>
    </source>
</evidence>
<protein>
    <submittedName>
        <fullName evidence="1">Uncharacterized protein</fullName>
    </submittedName>
</protein>
<reference evidence="1 2" key="2">
    <citation type="submission" date="2015-09" db="EMBL/GenBank/DDBJ databases">
        <title>Draft genome sequence of Xanthomonas oryzae pv. USA str. X11-5A.</title>
        <authorList>
            <person name="Knight B.M."/>
            <person name="Roberts D.P."/>
            <person name="Lin D."/>
            <person name="Hari K."/>
            <person name="Fletcher J."/>
            <person name="Melcher U."/>
            <person name="Blagden T."/>
            <person name="Winegar R.A."/>
        </authorList>
    </citation>
    <scope>NUCLEOTIDE SEQUENCE [LARGE SCALE GENOMIC DNA]</scope>
    <source>
        <strain evidence="1 2">X11-5A</strain>
    </source>
</reference>
<reference evidence="1 2" key="1">
    <citation type="submission" date="2015-07" db="EMBL/GenBank/DDBJ databases">
        <authorList>
            <consortium name="Consortium for Microbial Forensics and Genomics (microFORGE)"/>
            <person name="Knight B.M."/>
            <person name="Roberts D.P."/>
            <person name="Lin D."/>
            <person name="Hari K."/>
            <person name="Fletcher J."/>
            <person name="Melcher U."/>
            <person name="Blagden T."/>
            <person name="Winegar R.A."/>
        </authorList>
    </citation>
    <scope>NUCLEOTIDE SEQUENCE [LARGE SCALE GENOMIC DNA]</scope>
    <source>
        <strain evidence="1 2">X11-5A</strain>
    </source>
</reference>
<gene>
    <name evidence="1" type="ORF">ADT25_14090</name>
</gene>
<dbReference type="EMBL" id="LHUJ01000258">
    <property type="protein sequence ID" value="KOR42475.1"/>
    <property type="molecule type" value="Genomic_DNA"/>
</dbReference>
<name>A0AAP0ZJX1_9XANT</name>
<dbReference type="AlphaFoldDB" id="A0AAP0ZJX1"/>
<dbReference type="RefSeq" id="WP_019300047.1">
    <property type="nucleotide sequence ID" value="NZ_CP036251.1"/>
</dbReference>
<accession>A0AAP0ZJX1</accession>
<dbReference type="Proteomes" id="UP000036790">
    <property type="component" value="Unassembled WGS sequence"/>
</dbReference>